<keyword evidence="2" id="KW-1185">Reference proteome</keyword>
<sequence length="156" mass="18827">GKRNKCLRRNFKQYNLEILNSYFRHKDINRYTWERPSIHQKSIIDYVIMRQKPKIVPQDVDLPYNQRHPIVRNLEQKETDGTVNGERLYLLKQESIHNLFQRRLEVELRNIQGNERIGEGYGNLKEITKTITREELGTEGKKTRQRVIRGNRHVFK</sequence>
<evidence type="ECO:0000313" key="2">
    <source>
        <dbReference type="Proteomes" id="UP000801492"/>
    </source>
</evidence>
<protein>
    <submittedName>
        <fullName evidence="1">Uncharacterized protein</fullName>
    </submittedName>
</protein>
<reference evidence="1" key="1">
    <citation type="submission" date="2019-08" db="EMBL/GenBank/DDBJ databases">
        <title>The genome of the North American firefly Photinus pyralis.</title>
        <authorList>
            <consortium name="Photinus pyralis genome working group"/>
            <person name="Fallon T.R."/>
            <person name="Sander Lower S.E."/>
            <person name="Weng J.-K."/>
        </authorList>
    </citation>
    <scope>NUCLEOTIDE SEQUENCE</scope>
    <source>
        <strain evidence="1">TRF0915ILg1</strain>
        <tissue evidence="1">Whole body</tissue>
    </source>
</reference>
<organism evidence="1 2">
    <name type="scientific">Ignelater luminosus</name>
    <name type="common">Cucubano</name>
    <name type="synonym">Pyrophorus luminosus</name>
    <dbReference type="NCBI Taxonomy" id="2038154"/>
    <lineage>
        <taxon>Eukaryota</taxon>
        <taxon>Metazoa</taxon>
        <taxon>Ecdysozoa</taxon>
        <taxon>Arthropoda</taxon>
        <taxon>Hexapoda</taxon>
        <taxon>Insecta</taxon>
        <taxon>Pterygota</taxon>
        <taxon>Neoptera</taxon>
        <taxon>Endopterygota</taxon>
        <taxon>Coleoptera</taxon>
        <taxon>Polyphaga</taxon>
        <taxon>Elateriformia</taxon>
        <taxon>Elateroidea</taxon>
        <taxon>Elateridae</taxon>
        <taxon>Agrypninae</taxon>
        <taxon>Pyrophorini</taxon>
        <taxon>Ignelater</taxon>
    </lineage>
</organism>
<proteinExistence type="predicted"/>
<dbReference type="OrthoDB" id="410104at2759"/>
<comment type="caution">
    <text evidence="1">The sequence shown here is derived from an EMBL/GenBank/DDBJ whole genome shotgun (WGS) entry which is preliminary data.</text>
</comment>
<feature type="non-terminal residue" evidence="1">
    <location>
        <position position="156"/>
    </location>
</feature>
<dbReference type="EMBL" id="VTPC01007296">
    <property type="protein sequence ID" value="KAF2894137.1"/>
    <property type="molecule type" value="Genomic_DNA"/>
</dbReference>
<evidence type="ECO:0000313" key="1">
    <source>
        <dbReference type="EMBL" id="KAF2894137.1"/>
    </source>
</evidence>
<dbReference type="Proteomes" id="UP000801492">
    <property type="component" value="Unassembled WGS sequence"/>
</dbReference>
<name>A0A8K0CZD7_IGNLU</name>
<accession>A0A8K0CZD7</accession>
<dbReference type="AlphaFoldDB" id="A0A8K0CZD7"/>
<gene>
    <name evidence="1" type="ORF">ILUMI_12036</name>
</gene>